<proteinExistence type="predicted"/>
<feature type="compositionally biased region" description="Basic and acidic residues" evidence="1">
    <location>
        <begin position="426"/>
        <end position="438"/>
    </location>
</feature>
<feature type="compositionally biased region" description="Gly residues" evidence="1">
    <location>
        <begin position="13"/>
        <end position="24"/>
    </location>
</feature>
<feature type="region of interest" description="Disordered" evidence="1">
    <location>
        <begin position="1"/>
        <end position="24"/>
    </location>
</feature>
<feature type="compositionally biased region" description="Basic and acidic residues" evidence="1">
    <location>
        <begin position="499"/>
        <end position="523"/>
    </location>
</feature>
<organism evidence="2 3">
    <name type="scientific">Parachaetomium inaequale</name>
    <dbReference type="NCBI Taxonomy" id="2588326"/>
    <lineage>
        <taxon>Eukaryota</taxon>
        <taxon>Fungi</taxon>
        <taxon>Dikarya</taxon>
        <taxon>Ascomycota</taxon>
        <taxon>Pezizomycotina</taxon>
        <taxon>Sordariomycetes</taxon>
        <taxon>Sordariomycetidae</taxon>
        <taxon>Sordariales</taxon>
        <taxon>Chaetomiaceae</taxon>
        <taxon>Parachaetomium</taxon>
    </lineage>
</organism>
<feature type="compositionally biased region" description="Basic and acidic residues" evidence="1">
    <location>
        <begin position="356"/>
        <end position="383"/>
    </location>
</feature>
<feature type="compositionally biased region" description="Acidic residues" evidence="1">
    <location>
        <begin position="384"/>
        <end position="400"/>
    </location>
</feature>
<reference evidence="3" key="1">
    <citation type="journal article" date="2023" name="Mol. Phylogenet. Evol.">
        <title>Genome-scale phylogeny and comparative genomics of the fungal order Sordariales.</title>
        <authorList>
            <person name="Hensen N."/>
            <person name="Bonometti L."/>
            <person name="Westerberg I."/>
            <person name="Brannstrom I.O."/>
            <person name="Guillou S."/>
            <person name="Cros-Aarteil S."/>
            <person name="Calhoun S."/>
            <person name="Haridas S."/>
            <person name="Kuo A."/>
            <person name="Mondo S."/>
            <person name="Pangilinan J."/>
            <person name="Riley R."/>
            <person name="LaButti K."/>
            <person name="Andreopoulos B."/>
            <person name="Lipzen A."/>
            <person name="Chen C."/>
            <person name="Yan M."/>
            <person name="Daum C."/>
            <person name="Ng V."/>
            <person name="Clum A."/>
            <person name="Steindorff A."/>
            <person name="Ohm R.A."/>
            <person name="Martin F."/>
            <person name="Silar P."/>
            <person name="Natvig D.O."/>
            <person name="Lalanne C."/>
            <person name="Gautier V."/>
            <person name="Ament-Velasquez S.L."/>
            <person name="Kruys A."/>
            <person name="Hutchinson M.I."/>
            <person name="Powell A.J."/>
            <person name="Barry K."/>
            <person name="Miller A.N."/>
            <person name="Grigoriev I.V."/>
            <person name="Debuchy R."/>
            <person name="Gladieux P."/>
            <person name="Hiltunen Thoren M."/>
            <person name="Johannesson H."/>
        </authorList>
    </citation>
    <scope>NUCLEOTIDE SEQUENCE [LARGE SCALE GENOMIC DNA]</scope>
    <source>
        <strain evidence="3">CBS 284.82</strain>
    </source>
</reference>
<accession>A0AAN6SSP2</accession>
<feature type="compositionally biased region" description="Basic and acidic residues" evidence="1">
    <location>
        <begin position="531"/>
        <end position="570"/>
    </location>
</feature>
<evidence type="ECO:0000256" key="1">
    <source>
        <dbReference type="SAM" id="MobiDB-lite"/>
    </source>
</evidence>
<protein>
    <submittedName>
        <fullName evidence="2">Uncharacterized protein</fullName>
    </submittedName>
</protein>
<feature type="compositionally biased region" description="Basic and acidic residues" evidence="1">
    <location>
        <begin position="453"/>
        <end position="480"/>
    </location>
</feature>
<feature type="compositionally biased region" description="Basic and acidic residues" evidence="1">
    <location>
        <begin position="401"/>
        <end position="412"/>
    </location>
</feature>
<dbReference type="Proteomes" id="UP001303115">
    <property type="component" value="Unassembled WGS sequence"/>
</dbReference>
<evidence type="ECO:0000313" key="2">
    <source>
        <dbReference type="EMBL" id="KAK4040865.1"/>
    </source>
</evidence>
<name>A0AAN6SSP2_9PEZI</name>
<dbReference type="EMBL" id="MU854368">
    <property type="protein sequence ID" value="KAK4040865.1"/>
    <property type="molecule type" value="Genomic_DNA"/>
</dbReference>
<dbReference type="AlphaFoldDB" id="A0AAN6SSP2"/>
<feature type="compositionally biased region" description="Basic and acidic residues" evidence="1">
    <location>
        <begin position="304"/>
        <end position="316"/>
    </location>
</feature>
<feature type="compositionally biased region" description="Basic and acidic residues" evidence="1">
    <location>
        <begin position="323"/>
        <end position="348"/>
    </location>
</feature>
<keyword evidence="3" id="KW-1185">Reference proteome</keyword>
<feature type="compositionally biased region" description="Acidic residues" evidence="1">
    <location>
        <begin position="571"/>
        <end position="582"/>
    </location>
</feature>
<feature type="compositionally biased region" description="Acidic residues" evidence="1">
    <location>
        <begin position="487"/>
        <end position="497"/>
    </location>
</feature>
<comment type="caution">
    <text evidence="2">The sequence shown here is derived from an EMBL/GenBank/DDBJ whole genome shotgun (WGS) entry which is preliminary data.</text>
</comment>
<evidence type="ECO:0000313" key="3">
    <source>
        <dbReference type="Proteomes" id="UP001303115"/>
    </source>
</evidence>
<feature type="region of interest" description="Disordered" evidence="1">
    <location>
        <begin position="304"/>
        <end position="582"/>
    </location>
</feature>
<gene>
    <name evidence="2" type="ORF">C8A01DRAFT_35135</name>
</gene>
<sequence length="582" mass="63363">MYRGRGANRGARRGGGGGRWGHCGRGGNRGGGTWNYGGYRGAYRGNDRRNPTASFANRDAASTSAAPQRLSKPRLMFGCSSSKQIFHYFNPSAVDYHPDSVGTINSGEEKPDGASFALIYVNNQPHWMADNTIRVKSRLHLLPEYADKKALLLAGHKEPSDEELKARISAALTESIKFGRYGIEDGPDMEIFESEDFDGEDNIAGLILPGEWMPKNHEGPEFASVDTPSVKYAPAAHDPIAVFAGYGNDPDATGFKFVAWFLIEEIELFAPNSVDLARKMRDEKWAADIGREWAIVKLLRVGKSDPESRPAPDIRRGRAKAQSSEEKAKADEPKQPDDGVEDAVKHAAADGNDTTNHQDEKIEAGSVKKQEFEGEVKEDQSEESKDDADTAEGPMEEAAADGDKTTAHHIDETAVVCDEIEPGSEDMIKEDQSEKPEDGADTTEGAMEDAAADGDKTMVHSGKEDGAVHDNGSEAVKVEEAPVACDEGVEEAEEAVSDGDAKAEDAKGGETKVVVVEEAKEGETEVEEVKEETKEETKKVKEVTMEGVNKEGKERAKEEAKEEVSTVKEDEKEDVEEVEKKE</sequence>